<evidence type="ECO:0000256" key="1">
    <source>
        <dbReference type="ARBA" id="ARBA00010333"/>
    </source>
</evidence>
<name>A0ABP7U5L2_9PSEU</name>
<comment type="caution">
    <text evidence="5">The sequence shown here is derived from an EMBL/GenBank/DDBJ whole genome shotgun (WGS) entry which is preliminary data.</text>
</comment>
<feature type="domain" description="Solute-binding protein family 3/N-terminal" evidence="4">
    <location>
        <begin position="57"/>
        <end position="281"/>
    </location>
</feature>
<accession>A0ABP7U5L2</accession>
<dbReference type="EMBL" id="BAABAL010000027">
    <property type="protein sequence ID" value="GAA4036504.1"/>
    <property type="molecule type" value="Genomic_DNA"/>
</dbReference>
<gene>
    <name evidence="5" type="ORF">GCM10022247_72880</name>
</gene>
<evidence type="ECO:0000256" key="2">
    <source>
        <dbReference type="ARBA" id="ARBA00022448"/>
    </source>
</evidence>
<dbReference type="Gene3D" id="3.40.190.10">
    <property type="entry name" value="Periplasmic binding protein-like II"/>
    <property type="match status" value="2"/>
</dbReference>
<organism evidence="5 6">
    <name type="scientific">Allokutzneria multivorans</name>
    <dbReference type="NCBI Taxonomy" id="1142134"/>
    <lineage>
        <taxon>Bacteria</taxon>
        <taxon>Bacillati</taxon>
        <taxon>Actinomycetota</taxon>
        <taxon>Actinomycetes</taxon>
        <taxon>Pseudonocardiales</taxon>
        <taxon>Pseudonocardiaceae</taxon>
        <taxon>Allokutzneria</taxon>
    </lineage>
</organism>
<evidence type="ECO:0000256" key="3">
    <source>
        <dbReference type="ARBA" id="ARBA00022729"/>
    </source>
</evidence>
<dbReference type="Pfam" id="PF00497">
    <property type="entry name" value="SBP_bac_3"/>
    <property type="match status" value="1"/>
</dbReference>
<keyword evidence="3" id="KW-0732">Signal</keyword>
<evidence type="ECO:0000313" key="6">
    <source>
        <dbReference type="Proteomes" id="UP001501747"/>
    </source>
</evidence>
<sequence length="294" mass="31423">MVLVFRVRGAGAGVFVKERGVRFRFGAVLLAIALLGTGCAAKGDGNSVAARAAATDKLTIGVGFDQPGLGRKITDTWFEGFDVDVATYVAGELGVAAENIVWKEAKAPDREAMIQDGRVDLVVATYSITEARKQRVGFAGPYFLAGQGLLVSQGTTNITGPESLDGKKLCSVKNSTSAQKVKERYAKGAQLVEYFRYSECVNALLVRNVDAVTTDDVILAGFATQHPELLKLVGKPFSEERYGVGLRREDADGKAKVNAAIEKMISSGAWRRSIEKHIGPSGYPVPAPPAITER</sequence>
<dbReference type="Proteomes" id="UP001501747">
    <property type="component" value="Unassembled WGS sequence"/>
</dbReference>
<evidence type="ECO:0000313" key="5">
    <source>
        <dbReference type="EMBL" id="GAA4036504.1"/>
    </source>
</evidence>
<dbReference type="CDD" id="cd13690">
    <property type="entry name" value="PBP2_GluB"/>
    <property type="match status" value="1"/>
</dbReference>
<dbReference type="InterPro" id="IPR051455">
    <property type="entry name" value="Bact_solute-bind_prot3"/>
</dbReference>
<proteinExistence type="inferred from homology"/>
<dbReference type="InterPro" id="IPR001638">
    <property type="entry name" value="Solute-binding_3/MltF_N"/>
</dbReference>
<dbReference type="SMART" id="SM00062">
    <property type="entry name" value="PBPb"/>
    <property type="match status" value="1"/>
</dbReference>
<dbReference type="PANTHER" id="PTHR30085:SF6">
    <property type="entry name" value="ABC TRANSPORTER GLUTAMINE-BINDING PROTEIN GLNH"/>
    <property type="match status" value="1"/>
</dbReference>
<keyword evidence="2" id="KW-0813">Transport</keyword>
<protein>
    <submittedName>
        <fullName evidence="5">Glutamate ABC transporter substrate-binding protein</fullName>
    </submittedName>
</protein>
<dbReference type="PANTHER" id="PTHR30085">
    <property type="entry name" value="AMINO ACID ABC TRANSPORTER PERMEASE"/>
    <property type="match status" value="1"/>
</dbReference>
<evidence type="ECO:0000259" key="4">
    <source>
        <dbReference type="SMART" id="SM00062"/>
    </source>
</evidence>
<comment type="similarity">
    <text evidence="1">Belongs to the bacterial solute-binding protein 3 family.</text>
</comment>
<reference evidence="6" key="1">
    <citation type="journal article" date="2019" name="Int. J. Syst. Evol. Microbiol.">
        <title>The Global Catalogue of Microorganisms (GCM) 10K type strain sequencing project: providing services to taxonomists for standard genome sequencing and annotation.</title>
        <authorList>
            <consortium name="The Broad Institute Genomics Platform"/>
            <consortium name="The Broad Institute Genome Sequencing Center for Infectious Disease"/>
            <person name="Wu L."/>
            <person name="Ma J."/>
        </authorList>
    </citation>
    <scope>NUCLEOTIDE SEQUENCE [LARGE SCALE GENOMIC DNA]</scope>
    <source>
        <strain evidence="6">JCM 17342</strain>
    </source>
</reference>
<keyword evidence="6" id="KW-1185">Reference proteome</keyword>
<dbReference type="SUPFAM" id="SSF53850">
    <property type="entry name" value="Periplasmic binding protein-like II"/>
    <property type="match status" value="1"/>
</dbReference>